<feature type="compositionally biased region" description="Low complexity" evidence="1">
    <location>
        <begin position="101"/>
        <end position="126"/>
    </location>
</feature>
<name>A0ABR3B285_PHYBL</name>
<comment type="caution">
    <text evidence="2">The sequence shown here is derived from an EMBL/GenBank/DDBJ whole genome shotgun (WGS) entry which is preliminary data.</text>
</comment>
<accession>A0ABR3B285</accession>
<feature type="region of interest" description="Disordered" evidence="1">
    <location>
        <begin position="80"/>
        <end position="134"/>
    </location>
</feature>
<sequence length="386" mass="43942">MVIIEEYPSSSVTSPWMKSQASCLVLGHKPNDPEERKKVKEHLEKSGLIAVHIRNHDPFQPVAIGINVYERDPFKFISYPDSPTIPSTDLPDNIDNHDVNDNNGNNDDSNNSDSDDNSSGNDSNNSNKDRARKPKLDNTVIPFCKDRLLNLMKEIATDKNPLNDNCYSKQFLTAEDQYQLMCSKDLGKIRAFTKKSAKTWAKLMGSYEQLRAFVTDTSNSVKAYWKYLQHDTKYITIGYARKSPTDETKESRIRLLQLMVNKLYSRGKCGEVFVSPICKADQPILERDSPKQDDLLLNLKGSHGDISDLVERVHFSQKPFRLVIIDYAGLSMSPNDIRICLEQCSNIKEVVVDHSSSFEILSRFDLLKSNGLEKFKCRHANVKRSK</sequence>
<reference evidence="2 3" key="1">
    <citation type="submission" date="2024-04" db="EMBL/GenBank/DDBJ databases">
        <title>Symmetric and asymmetric DNA N6-adenine methylation regulates different biological responses in Mucorales.</title>
        <authorList>
            <consortium name="Lawrence Berkeley National Laboratory"/>
            <person name="Lax C."/>
            <person name="Mondo S.J."/>
            <person name="Osorio-Concepcion M."/>
            <person name="Muszewska A."/>
            <person name="Corrochano-Luque M."/>
            <person name="Gutierrez G."/>
            <person name="Riley R."/>
            <person name="Lipzen A."/>
            <person name="Guo J."/>
            <person name="Hundley H."/>
            <person name="Amirebrahimi M."/>
            <person name="Ng V."/>
            <person name="Lorenzo-Gutierrez D."/>
            <person name="Binder U."/>
            <person name="Yang J."/>
            <person name="Song Y."/>
            <person name="Canovas D."/>
            <person name="Navarro E."/>
            <person name="Freitag M."/>
            <person name="Gabaldon T."/>
            <person name="Grigoriev I.V."/>
            <person name="Corrochano L.M."/>
            <person name="Nicolas F.E."/>
            <person name="Garre V."/>
        </authorList>
    </citation>
    <scope>NUCLEOTIDE SEQUENCE [LARGE SCALE GENOMIC DNA]</scope>
    <source>
        <strain evidence="2 3">L51</strain>
    </source>
</reference>
<dbReference type="Proteomes" id="UP001448207">
    <property type="component" value="Unassembled WGS sequence"/>
</dbReference>
<proteinExistence type="predicted"/>
<evidence type="ECO:0000313" key="3">
    <source>
        <dbReference type="Proteomes" id="UP001448207"/>
    </source>
</evidence>
<dbReference type="EMBL" id="JBCLYO010000006">
    <property type="protein sequence ID" value="KAL0087605.1"/>
    <property type="molecule type" value="Genomic_DNA"/>
</dbReference>
<organism evidence="2 3">
    <name type="scientific">Phycomyces blakesleeanus</name>
    <dbReference type="NCBI Taxonomy" id="4837"/>
    <lineage>
        <taxon>Eukaryota</taxon>
        <taxon>Fungi</taxon>
        <taxon>Fungi incertae sedis</taxon>
        <taxon>Mucoromycota</taxon>
        <taxon>Mucoromycotina</taxon>
        <taxon>Mucoromycetes</taxon>
        <taxon>Mucorales</taxon>
        <taxon>Phycomycetaceae</taxon>
        <taxon>Phycomyces</taxon>
    </lineage>
</organism>
<keyword evidence="3" id="KW-1185">Reference proteome</keyword>
<protein>
    <submittedName>
        <fullName evidence="2">Uncharacterized protein</fullName>
    </submittedName>
</protein>
<evidence type="ECO:0000256" key="1">
    <source>
        <dbReference type="SAM" id="MobiDB-lite"/>
    </source>
</evidence>
<evidence type="ECO:0000313" key="2">
    <source>
        <dbReference type="EMBL" id="KAL0087605.1"/>
    </source>
</evidence>
<gene>
    <name evidence="2" type="ORF">J3Q64DRAFT_1883433</name>
</gene>